<dbReference type="Proteomes" id="UP001231362">
    <property type="component" value="Unassembled WGS sequence"/>
</dbReference>
<comment type="caution">
    <text evidence="1">The sequence shown here is derived from an EMBL/GenBank/DDBJ whole genome shotgun (WGS) entry which is preliminary data.</text>
</comment>
<dbReference type="RefSeq" id="WP_307151073.1">
    <property type="nucleotide sequence ID" value="NZ_JAUSTU010000013.1"/>
</dbReference>
<dbReference type="InterPro" id="IPR022551">
    <property type="entry name" value="BrxC"/>
</dbReference>
<dbReference type="EMBL" id="JAUSTU010000013">
    <property type="protein sequence ID" value="MDQ0156564.1"/>
    <property type="molecule type" value="Genomic_DNA"/>
</dbReference>
<dbReference type="Gene3D" id="3.40.30.10">
    <property type="entry name" value="Glutaredoxin"/>
    <property type="match status" value="1"/>
</dbReference>
<dbReference type="Pfam" id="PF11009">
    <property type="entry name" value="BrxC"/>
    <property type="match status" value="1"/>
</dbReference>
<organism evidence="1 2">
    <name type="scientific">Anoxybacillus andreesenii</name>
    <dbReference type="NCBI Taxonomy" id="1325932"/>
    <lineage>
        <taxon>Bacteria</taxon>
        <taxon>Bacillati</taxon>
        <taxon>Bacillota</taxon>
        <taxon>Bacilli</taxon>
        <taxon>Bacillales</taxon>
        <taxon>Anoxybacillaceae</taxon>
        <taxon>Anoxybacillus</taxon>
    </lineage>
</organism>
<reference evidence="1 2" key="1">
    <citation type="submission" date="2023-07" db="EMBL/GenBank/DDBJ databases">
        <title>Genomic Encyclopedia of Type Strains, Phase IV (KMG-IV): sequencing the most valuable type-strain genomes for metagenomic binning, comparative biology and taxonomic classification.</title>
        <authorList>
            <person name="Goeker M."/>
        </authorList>
    </citation>
    <scope>NUCLEOTIDE SEQUENCE [LARGE SCALE GENOMIC DNA]</scope>
    <source>
        <strain evidence="1 2">DSM 23948</strain>
    </source>
</reference>
<evidence type="ECO:0000313" key="1">
    <source>
        <dbReference type="EMBL" id="MDQ0156564.1"/>
    </source>
</evidence>
<keyword evidence="2" id="KW-1185">Reference proteome</keyword>
<accession>A0ABT9V6I5</accession>
<name>A0ABT9V6I5_9BACL</name>
<gene>
    <name evidence="1" type="ORF">J2S07_002885</name>
</gene>
<evidence type="ECO:0000313" key="2">
    <source>
        <dbReference type="Proteomes" id="UP001231362"/>
    </source>
</evidence>
<sequence length="67" mass="7613">MIKIESTEEFQQALKEDDHFFLLKHSLTCPISQAAYEEYEDHEKNHGGHEALLLSGTGCPSIIQLHC</sequence>
<proteinExistence type="predicted"/>
<protein>
    <submittedName>
        <fullName evidence="1">Bacillithiol system protein YtxJ</fullName>
    </submittedName>
</protein>